<accession>A0A1W0D9B3</accession>
<proteinExistence type="inferred from homology"/>
<reference evidence="4 5" key="1">
    <citation type="submission" date="2017-02" db="EMBL/GenBank/DDBJ databases">
        <title>Chromobacterium haemolyticum H5244.</title>
        <authorList>
            <person name="Gulvik C.A."/>
        </authorList>
    </citation>
    <scope>NUCLEOTIDE SEQUENCE [LARGE SCALE GENOMIC DNA]</scope>
    <source>
        <strain evidence="4 5">H5244</strain>
    </source>
</reference>
<dbReference type="GO" id="GO:0032259">
    <property type="term" value="P:methylation"/>
    <property type="evidence" value="ECO:0007669"/>
    <property type="project" value="UniProtKB-KW"/>
</dbReference>
<keyword evidence="1" id="KW-0949">S-adenosyl-L-methionine</keyword>
<dbReference type="Gene3D" id="3.30.2310.10">
    <property type="entry name" value="YaeB-like"/>
    <property type="match status" value="1"/>
</dbReference>
<evidence type="ECO:0000313" key="4">
    <source>
        <dbReference type="EMBL" id="OQS43599.1"/>
    </source>
</evidence>
<evidence type="ECO:0000256" key="2">
    <source>
        <dbReference type="ARBA" id="ARBA00033753"/>
    </source>
</evidence>
<dbReference type="Pfam" id="PF18389">
    <property type="entry name" value="TrmO_C"/>
    <property type="match status" value="1"/>
</dbReference>
<keyword evidence="4" id="KW-0808">Transferase</keyword>
<dbReference type="SUPFAM" id="SSF118196">
    <property type="entry name" value="YaeB-like"/>
    <property type="match status" value="1"/>
</dbReference>
<protein>
    <submittedName>
        <fullName evidence="4">tRNA (N6-threonylcarbamoyladenosine(37)-N6)-methyltransferase TrmO</fullName>
    </submittedName>
</protein>
<gene>
    <name evidence="4" type="ORF">B0T45_02495</name>
</gene>
<dbReference type="PROSITE" id="PS51668">
    <property type="entry name" value="TSAA_2"/>
    <property type="match status" value="1"/>
</dbReference>
<evidence type="ECO:0000256" key="1">
    <source>
        <dbReference type="ARBA" id="ARBA00022691"/>
    </source>
</evidence>
<name>A0A1W0D9B3_9NEIS</name>
<dbReference type="Gene3D" id="2.40.30.70">
    <property type="entry name" value="YaeB-like"/>
    <property type="match status" value="1"/>
</dbReference>
<evidence type="ECO:0000313" key="5">
    <source>
        <dbReference type="Proteomes" id="UP000192721"/>
    </source>
</evidence>
<dbReference type="InterPro" id="IPR040372">
    <property type="entry name" value="YaeB-like"/>
</dbReference>
<dbReference type="InterPro" id="IPR036413">
    <property type="entry name" value="YaeB-like_sf"/>
</dbReference>
<dbReference type="CDD" id="cd09281">
    <property type="entry name" value="UPF0066"/>
    <property type="match status" value="1"/>
</dbReference>
<dbReference type="EMBL" id="MUKV01000002">
    <property type="protein sequence ID" value="OQS43599.1"/>
    <property type="molecule type" value="Genomic_DNA"/>
</dbReference>
<dbReference type="PANTHER" id="PTHR12818:SF0">
    <property type="entry name" value="TRNA (ADENINE(37)-N6)-METHYLTRANSFERASE"/>
    <property type="match status" value="1"/>
</dbReference>
<dbReference type="GO" id="GO:0008168">
    <property type="term" value="F:methyltransferase activity"/>
    <property type="evidence" value="ECO:0007669"/>
    <property type="project" value="UniProtKB-KW"/>
</dbReference>
<keyword evidence="4" id="KW-0489">Methyltransferase</keyword>
<dbReference type="FunFam" id="2.40.30.70:FF:000001">
    <property type="entry name" value="tRNA (N6-threonylcarbamoyladenosine(37)-N6)-methyltransferase TrmO"/>
    <property type="match status" value="1"/>
</dbReference>
<dbReference type="InterPro" id="IPR023368">
    <property type="entry name" value="UPF0066_cons_site"/>
</dbReference>
<dbReference type="RefSeq" id="WP_081554456.1">
    <property type="nucleotide sequence ID" value="NZ_MUKV01000002.1"/>
</dbReference>
<sequence>MSYTFETIGVIHSPYREKFGIPRQPSLVNAARITLELLPPYDHPDMVRGLDAFSHVWISFVFHQTADRGWQPLVRPPRLGGNAKVGVFASRATHRPNPLGLSLVRLLRVDTQPKVILTLEGADLLDGTPVLDIKPYIPFVEARADARGGFVDGPPPQLSVGWDAAAHAQLATEVSLPDDFAALVEQVLAQDPRPAYQDDPERIYGVALHQWNVRFRVEKNHAQVIEIQPLTPN</sequence>
<dbReference type="Proteomes" id="UP000192721">
    <property type="component" value="Unassembled WGS sequence"/>
</dbReference>
<evidence type="ECO:0000259" key="3">
    <source>
        <dbReference type="PROSITE" id="PS51668"/>
    </source>
</evidence>
<dbReference type="InterPro" id="IPR036414">
    <property type="entry name" value="YaeB_N_sf"/>
</dbReference>
<feature type="domain" description="TsaA-like" evidence="3">
    <location>
        <begin position="5"/>
        <end position="145"/>
    </location>
</feature>
<dbReference type="Pfam" id="PF01980">
    <property type="entry name" value="TrmO_N"/>
    <property type="match status" value="1"/>
</dbReference>
<dbReference type="AlphaFoldDB" id="A0A1W0D9B3"/>
<dbReference type="InterPro" id="IPR023370">
    <property type="entry name" value="TrmO-like_N"/>
</dbReference>
<comment type="caution">
    <text evidence="4">The sequence shown here is derived from an EMBL/GenBank/DDBJ whole genome shotgun (WGS) entry which is preliminary data.</text>
</comment>
<dbReference type="NCBIfam" id="TIGR00104">
    <property type="entry name" value="tRNA_TsaA"/>
    <property type="match status" value="1"/>
</dbReference>
<dbReference type="PANTHER" id="PTHR12818">
    <property type="entry name" value="TRNA (ADENINE(37)-N6)-METHYLTRANSFERASE"/>
    <property type="match status" value="1"/>
</dbReference>
<comment type="similarity">
    <text evidence="2">Belongs to the tRNA methyltransferase O family.</text>
</comment>
<organism evidence="4 5">
    <name type="scientific">Chromobacterium haemolyticum</name>
    <dbReference type="NCBI Taxonomy" id="394935"/>
    <lineage>
        <taxon>Bacteria</taxon>
        <taxon>Pseudomonadati</taxon>
        <taxon>Pseudomonadota</taxon>
        <taxon>Betaproteobacteria</taxon>
        <taxon>Neisseriales</taxon>
        <taxon>Chromobacteriaceae</taxon>
        <taxon>Chromobacterium</taxon>
    </lineage>
</organism>
<dbReference type="InterPro" id="IPR041369">
    <property type="entry name" value="TrmO_C"/>
</dbReference>
<dbReference type="PROSITE" id="PS01318">
    <property type="entry name" value="TSAA_1"/>
    <property type="match status" value="1"/>
</dbReference>